<dbReference type="RefSeq" id="WP_168017064.1">
    <property type="nucleotide sequence ID" value="NZ_JAATEP010000037.1"/>
</dbReference>
<evidence type="ECO:0008006" key="4">
    <source>
        <dbReference type="Google" id="ProtNLM"/>
    </source>
</evidence>
<name>A0ABX1BC62_9ACTN</name>
<dbReference type="Proteomes" id="UP000696294">
    <property type="component" value="Unassembled WGS sequence"/>
</dbReference>
<dbReference type="SUPFAM" id="SSF82171">
    <property type="entry name" value="DPP6 N-terminal domain-like"/>
    <property type="match status" value="1"/>
</dbReference>
<keyword evidence="3" id="KW-1185">Reference proteome</keyword>
<comment type="caution">
    <text evidence="2">The sequence shown here is derived from an EMBL/GenBank/DDBJ whole genome shotgun (WGS) entry which is preliminary data.</text>
</comment>
<proteinExistence type="predicted"/>
<evidence type="ECO:0000313" key="2">
    <source>
        <dbReference type="EMBL" id="NJP95379.1"/>
    </source>
</evidence>
<protein>
    <recommendedName>
        <fullName evidence="4">WD40 repeat domain-containing protein</fullName>
    </recommendedName>
</protein>
<keyword evidence="1" id="KW-0732">Signal</keyword>
<feature type="chain" id="PRO_5045853896" description="WD40 repeat domain-containing protein" evidence="1">
    <location>
        <begin position="30"/>
        <end position="331"/>
    </location>
</feature>
<evidence type="ECO:0000256" key="1">
    <source>
        <dbReference type="SAM" id="SignalP"/>
    </source>
</evidence>
<feature type="signal peptide" evidence="1">
    <location>
        <begin position="1"/>
        <end position="29"/>
    </location>
</feature>
<dbReference type="Gene3D" id="2.120.10.30">
    <property type="entry name" value="TolB, C-terminal domain"/>
    <property type="match status" value="1"/>
</dbReference>
<organism evidence="2 3">
    <name type="scientific">Nonomuraea composti</name>
    <dbReference type="NCBI Taxonomy" id="2720023"/>
    <lineage>
        <taxon>Bacteria</taxon>
        <taxon>Bacillati</taxon>
        <taxon>Actinomycetota</taxon>
        <taxon>Actinomycetes</taxon>
        <taxon>Streptosporangiales</taxon>
        <taxon>Streptosporangiaceae</taxon>
        <taxon>Nonomuraea</taxon>
    </lineage>
</organism>
<gene>
    <name evidence="2" type="ORF">HCN51_39100</name>
</gene>
<dbReference type="EMBL" id="JAATEP010000037">
    <property type="protein sequence ID" value="NJP95379.1"/>
    <property type="molecule type" value="Genomic_DNA"/>
</dbReference>
<sequence>MRHSSMIAALLAPAVIGTLGLTTPAYARAAPPAARVAWIKSCYDKKRQDTDPCGAWRLRLRDGGQATVPGAATRGVTGKGREAHLASTFAVSGDGRVLLYERARDHRLVVRPVSGGPAKVLPEDARPKGIGSDEMAVRLSPSGERVLIDYYDADDRLPSKVITVATGETVTVPAAYGVLGLSADGDEVLATRLASDNTTTLYALRPGGGATRRTPPQVVANAGAWALAADGTTVAALVQGDAERKEPARIRTYDLATGELSEGVDVPAGPHFEPSSAWWDGDLLRATYTRTASTGNSAVVRVLTVDPGTGRIEHDDQYKIGENYAFAAAGE</sequence>
<evidence type="ECO:0000313" key="3">
    <source>
        <dbReference type="Proteomes" id="UP000696294"/>
    </source>
</evidence>
<reference evidence="2 3" key="1">
    <citation type="submission" date="2020-03" db="EMBL/GenBank/DDBJ databases">
        <title>WGS of actinomycetes isolated from Thailand.</title>
        <authorList>
            <person name="Thawai C."/>
        </authorList>
    </citation>
    <scope>NUCLEOTIDE SEQUENCE [LARGE SCALE GENOMIC DNA]</scope>
    <source>
        <strain evidence="2 3">FMUSA5-5</strain>
    </source>
</reference>
<dbReference type="InterPro" id="IPR011042">
    <property type="entry name" value="6-blade_b-propeller_TolB-like"/>
</dbReference>
<accession>A0ABX1BC62</accession>